<dbReference type="STRING" id="1128400.I2FPC0"/>
<feature type="transmembrane region" description="Helical" evidence="17">
    <location>
        <begin position="315"/>
        <end position="335"/>
    </location>
</feature>
<dbReference type="EC" id="2.4.1.258" evidence="3"/>
<evidence type="ECO:0000256" key="1">
    <source>
        <dbReference type="ARBA" id="ARBA00004477"/>
    </source>
</evidence>
<evidence type="ECO:0000256" key="12">
    <source>
        <dbReference type="ARBA" id="ARBA00030368"/>
    </source>
</evidence>
<dbReference type="Proteomes" id="UP000006174">
    <property type="component" value="Unassembled WGS sequence"/>
</dbReference>
<dbReference type="GO" id="GO:0042765">
    <property type="term" value="C:GPI-anchor transamidase complex"/>
    <property type="evidence" value="ECO:0007669"/>
    <property type="project" value="InterPro"/>
</dbReference>
<keyword evidence="10 17" id="KW-0472">Membrane</keyword>
<evidence type="ECO:0000256" key="4">
    <source>
        <dbReference type="ARBA" id="ARBA00015561"/>
    </source>
</evidence>
<feature type="transmembrane region" description="Helical" evidence="17">
    <location>
        <begin position="146"/>
        <end position="168"/>
    </location>
</feature>
<keyword evidence="8" id="KW-0256">Endoplasmic reticulum</keyword>
<gene>
    <name evidence="18" type="ORF">UHOR_08794</name>
</gene>
<keyword evidence="6" id="KW-0808">Transferase</keyword>
<dbReference type="GO" id="GO:0052925">
    <property type="term" value="F:dol-P-Man:Man(5)GlcNAc(2)-PP-Dol alpha-1,3-mannosyltransferase activity"/>
    <property type="evidence" value="ECO:0007669"/>
    <property type="project" value="UniProtKB-EC"/>
</dbReference>
<keyword evidence="16" id="KW-0175">Coiled coil</keyword>
<evidence type="ECO:0000256" key="7">
    <source>
        <dbReference type="ARBA" id="ARBA00022692"/>
    </source>
</evidence>
<sequence>MSSSSAVAWLHRVCFDDYGYTFSLAALAIVSAALSQVVLRRISFTEIDFQTYVGQAALFLQGERHYANLNPEGGSGPCVYPAAHLYVYSFFHWLTDGGKNILPAQKVFAGLLTANNLIVGLLYRQVGMPPIAVLPLILSKRISSIFLLRMFNDPIAIFLVYVALFAAINARWKLSALLFSLGLGVKMNVLLFLPGIAAAAFAYTGLAGAVSYTSIIAVVQVLISLPFTWHDAHAYLAHAFDFSRAFLYVWTVNWRFVDEKTFLSQPFAKGLLAIHLALLAIFGLFRWTAIGTQGPRWIFNNLSKQTSALDRRAKVAILGTAFTSNVIGILCSRSLHYQFYSWYFHQVPLLLWFSKLPVVLKLVVPVALEWCWNVFPSTENSSLVLLVCHLFLVSACFTLPGPTSTAETERILSTQQEDEQDEVDALLSNDGLRPIRKQAVAAHLDTTSVSNDEPIEHDDALQRLAEARAAKAAKEAKLRKAFQRRIATRRRVLALLGRFSLLLRPLLVILALALIFVVPHPQSPVSKGTYVDENALQPAQARVYWDYFDVTYADMLSEKISRLRDASSAERADLVYSQLQSYGLDVHRQQFNYDKLLPGNKTVLSGTNVYARSATPRIDGREAVILTASWRSRWLGEDDPFAPTAATANATRTTFDTRGQINVRGIASILALARYLTTQAHLSKDLIFVISDGHLQGIHAWSSAYFGNIPPGLQVEAVAHAGSQVWNAISIDYPSDSFSSLQVQYEGFDGQLPNMDVINTIVRIAQHVAGSIPISLAAQSSKSLLKEAVLDLAKRSGLSLRPDVEYGLHRYQDGLSSAIRQLWFGVVGQASGPHGFFQRNHVDAITIYAVPATGPYGFFHMGRVIESFVRSMSNLIERLHHSQFFYLLLNPSRFVPIGTAILVPLFLSISLTISGLAKWFDEGKRSKAEREALLLRLEALKAEKYMPAEQDVMPDNPTLAWYRNHLVQRILAVEEEEGNEKVATRLHEFADALRDSIRPNGAALACVASTLVLGAAVLYHADTLATSALDSTKDLAQWQLITLASIGVMALAPAGAFMIRIRTTTIRCNRMSSLLLAFAYLQAGLLVALLSVLNLAQATVLALGTYSALRIASWKCSAVVGWLRFVVMSMLHPVMWVLALRMVQTLGGGSFKVAFEQAMMHWMLFGSATVPIVCLAYLPIVVQAQLAALLNI</sequence>
<dbReference type="SUPFAM" id="SSF53187">
    <property type="entry name" value="Zn-dependent exopeptidases"/>
    <property type="match status" value="1"/>
</dbReference>
<dbReference type="AlphaFoldDB" id="I2FPC0"/>
<comment type="pathway">
    <text evidence="2">Protein modification; protein glycosylation.</text>
</comment>
<keyword evidence="7 17" id="KW-0812">Transmembrane</keyword>
<feature type="coiled-coil region" evidence="16">
    <location>
        <begin position="457"/>
        <end position="484"/>
    </location>
</feature>
<protein>
    <recommendedName>
        <fullName evidence="4">Dol-P-Man:Man(5)GlcNAc(2)-PP-Dol alpha-1,3-mannosyltransferase</fullName>
        <ecNumber evidence="3">2.4.1.258</ecNumber>
    </recommendedName>
    <alternativeName>
        <fullName evidence="12">Dol-P-Man-dependent alpha(1-3)-mannosyltransferase</fullName>
    </alternativeName>
    <alternativeName>
        <fullName evidence="11">Dolichyl-P-Man:Man(5)GlcNAc(2)-PP-dolichyl mannosyltransferase</fullName>
    </alternativeName>
</protein>
<dbReference type="Pfam" id="PF05208">
    <property type="entry name" value="ALG3"/>
    <property type="match status" value="1"/>
</dbReference>
<evidence type="ECO:0000256" key="13">
    <source>
        <dbReference type="ARBA" id="ARBA00044743"/>
    </source>
</evidence>
<comment type="catalytic activity">
    <reaction evidence="14">
        <text>an alpha-D-Man-(1-&gt;2)-alpha-D-Man-(1-&gt;2)-alpha-D-Man-(1-&gt;3)-[alpha-D-Man-(1-&gt;6)]-beta-D-Man-(1-&gt;4)-beta-D-GlcNAc-(1-&gt;4)-alpha-D-GlcNAc-diphospho-di-trans,poly-cis-dolichol + a di-trans,poly-cis-dolichyl beta-D-mannosyl phosphate = an alpha-D-Man-(1-&gt;2)-alpha-D-Man-(1-&gt;2)-alpha-D-Man-(1-&gt;3)-[alpha-D-Man-(1-&gt;3)-alpha-D-Man-(1-&gt;6)]-beta-D-Man-(1-&gt;4)-beta-D-GlcNAc-(1-&gt;4)-alpha-D-GlcNAc-diphospho-di-trans,poly-cis-dolichol + a di-trans,poly-cis-dolichyl phosphate + H(+)</text>
        <dbReference type="Rhea" id="RHEA:29527"/>
        <dbReference type="Rhea" id="RHEA-COMP:19498"/>
        <dbReference type="Rhea" id="RHEA-COMP:19501"/>
        <dbReference type="Rhea" id="RHEA-COMP:19516"/>
        <dbReference type="Rhea" id="RHEA-COMP:19517"/>
        <dbReference type="ChEBI" id="CHEBI:15378"/>
        <dbReference type="ChEBI" id="CHEBI:57683"/>
        <dbReference type="ChEBI" id="CHEBI:58211"/>
        <dbReference type="ChEBI" id="CHEBI:132515"/>
        <dbReference type="ChEBI" id="CHEBI:132516"/>
        <dbReference type="EC" id="2.4.1.258"/>
    </reaction>
    <physiologicalReaction direction="left-to-right" evidence="14">
        <dbReference type="Rhea" id="RHEA:29528"/>
    </physiologicalReaction>
</comment>
<feature type="transmembrane region" description="Helical" evidence="17">
    <location>
        <begin position="1161"/>
        <end position="1182"/>
    </location>
</feature>
<dbReference type="OrthoDB" id="20028at2759"/>
<evidence type="ECO:0000256" key="14">
    <source>
        <dbReference type="ARBA" id="ARBA00049506"/>
    </source>
</evidence>
<proteinExistence type="inferred from homology"/>
<comment type="subcellular location">
    <subcellularLocation>
        <location evidence="1">Endoplasmic reticulum membrane</location>
        <topology evidence="1">Multi-pass membrane protein</topology>
    </subcellularLocation>
</comment>
<feature type="transmembrane region" description="Helical" evidence="17">
    <location>
        <begin position="492"/>
        <end position="518"/>
    </location>
</feature>
<evidence type="ECO:0000313" key="19">
    <source>
        <dbReference type="Proteomes" id="UP000006174"/>
    </source>
</evidence>
<dbReference type="eggNOG" id="KOG3566">
    <property type="taxonomic scope" value="Eukaryota"/>
</dbReference>
<feature type="transmembrane region" description="Helical" evidence="17">
    <location>
        <begin position="347"/>
        <end position="368"/>
    </location>
</feature>
<evidence type="ECO:0000256" key="10">
    <source>
        <dbReference type="ARBA" id="ARBA00023136"/>
    </source>
</evidence>
<dbReference type="InterPro" id="IPR007873">
    <property type="entry name" value="Glycosyltransferase_ALG3"/>
</dbReference>
<dbReference type="Gene3D" id="3.40.630.10">
    <property type="entry name" value="Zn peptidases"/>
    <property type="match status" value="1"/>
</dbReference>
<feature type="transmembrane region" description="Helical" evidence="17">
    <location>
        <begin position="266"/>
        <end position="287"/>
    </location>
</feature>
<evidence type="ECO:0000256" key="8">
    <source>
        <dbReference type="ARBA" id="ARBA00022824"/>
    </source>
</evidence>
<dbReference type="HOGENOM" id="CLU_272513_0_0_1"/>
<evidence type="ECO:0000313" key="18">
    <source>
        <dbReference type="EMBL" id="CCF48763.1"/>
    </source>
</evidence>
<comment type="function">
    <text evidence="13">Dol-P-Man:Man(5)GlcNAc(2)-PP-Dol alpha-1,3-mannosyltransferase that operates in the biosynthetic pathway of dolichol-linked oligosaccharides, the glycan precursors employed in protein asparagine (N)-glycosylation. The assembly of dolichol-linked oligosaccharides begins on the cytosolic side of the endoplasmic reticulum membrane and finishes in its lumen. The sequential addition of sugars to dolichol pyrophosphate produces dolichol-linked oligosaccharides containing fourteen sugars, including two GlcNAcs, nine mannoses and three glucoses. Once assembled, the oligosaccharide is transferred from the lipid to nascent proteins by oligosaccharyltransferases. In the lumen of the endoplasmic reticulum, adds the first dolichyl beta-D-mannosyl phosphate derived mannose in an alpha-1,3 linkage to Man(5)GlcNAc(2)-PP-dolichol to produce Man(6)GlcNAc(2)-PP-dolichol.</text>
</comment>
<dbReference type="PANTHER" id="PTHR12646:SF0">
    <property type="entry name" value="DOL-P-MAN:MAN(5)GLCNAC(2)-PP-DOL ALPHA-1,3-MANNOSYLTRANSFERASE"/>
    <property type="match status" value="1"/>
</dbReference>
<organism evidence="18 19">
    <name type="scientific">Ustilago hordei</name>
    <name type="common">Barley covered smut fungus</name>
    <dbReference type="NCBI Taxonomy" id="120017"/>
    <lineage>
        <taxon>Eukaryota</taxon>
        <taxon>Fungi</taxon>
        <taxon>Dikarya</taxon>
        <taxon>Basidiomycota</taxon>
        <taxon>Ustilaginomycotina</taxon>
        <taxon>Ustilaginomycetes</taxon>
        <taxon>Ustilaginales</taxon>
        <taxon>Ustilaginaceae</taxon>
        <taxon>Ustilago</taxon>
    </lineage>
</organism>
<accession>I2FPC0</accession>
<evidence type="ECO:0000256" key="5">
    <source>
        <dbReference type="ARBA" id="ARBA00022676"/>
    </source>
</evidence>
<feature type="transmembrane region" description="Helical" evidence="17">
    <location>
        <begin position="200"/>
        <end position="223"/>
    </location>
</feature>
<feature type="transmembrane region" description="Helical" evidence="17">
    <location>
        <begin position="1073"/>
        <end position="1102"/>
    </location>
</feature>
<evidence type="ECO:0000256" key="11">
    <source>
        <dbReference type="ARBA" id="ARBA00030065"/>
    </source>
</evidence>
<evidence type="ECO:0000256" key="2">
    <source>
        <dbReference type="ARBA" id="ARBA00004922"/>
    </source>
</evidence>
<keyword evidence="5" id="KW-0328">Glycosyltransferase</keyword>
<dbReference type="EMBL" id="CAGI01000137">
    <property type="protein sequence ID" value="CCF48763.1"/>
    <property type="molecule type" value="Genomic_DNA"/>
</dbReference>
<dbReference type="OMA" id="HAWSSAY"/>
<feature type="transmembrane region" description="Helical" evidence="17">
    <location>
        <begin position="894"/>
        <end position="917"/>
    </location>
</feature>
<comment type="caution">
    <text evidence="18">The sequence shown here is derived from an EMBL/GenBank/DDBJ whole genome shotgun (WGS) entry which is preliminary data.</text>
</comment>
<dbReference type="eggNOG" id="KOG2762">
    <property type="taxonomic scope" value="Eukaryota"/>
</dbReference>
<dbReference type="PANTHER" id="PTHR12646">
    <property type="entry name" value="NOT56 - RELATED"/>
    <property type="match status" value="1"/>
</dbReference>
<comment type="similarity">
    <text evidence="15">Belongs to the glycosyltransferase ALG3 family.</text>
</comment>
<evidence type="ECO:0000256" key="15">
    <source>
        <dbReference type="ARBA" id="ARBA00093457"/>
    </source>
</evidence>
<evidence type="ECO:0000256" key="17">
    <source>
        <dbReference type="SAM" id="Phobius"/>
    </source>
</evidence>
<feature type="transmembrane region" description="Helical" evidence="17">
    <location>
        <begin position="1002"/>
        <end position="1021"/>
    </location>
</feature>
<keyword evidence="9 17" id="KW-1133">Transmembrane helix</keyword>
<evidence type="ECO:0000256" key="9">
    <source>
        <dbReference type="ARBA" id="ARBA00022989"/>
    </source>
</evidence>
<keyword evidence="19" id="KW-1185">Reference proteome</keyword>
<dbReference type="Pfam" id="PF04114">
    <property type="entry name" value="Gaa1"/>
    <property type="match status" value="1"/>
</dbReference>
<dbReference type="UniPathway" id="UPA00378"/>
<feature type="transmembrane region" description="Helical" evidence="17">
    <location>
        <begin position="20"/>
        <end position="39"/>
    </location>
</feature>
<feature type="transmembrane region" description="Helical" evidence="17">
    <location>
        <begin position="1041"/>
        <end position="1061"/>
    </location>
</feature>
<evidence type="ECO:0000256" key="6">
    <source>
        <dbReference type="ARBA" id="ARBA00022679"/>
    </source>
</evidence>
<evidence type="ECO:0000256" key="16">
    <source>
        <dbReference type="SAM" id="Coils"/>
    </source>
</evidence>
<name>I2FPC0_USTHO</name>
<evidence type="ECO:0000256" key="3">
    <source>
        <dbReference type="ARBA" id="ARBA00011964"/>
    </source>
</evidence>
<reference evidence="18 19" key="1">
    <citation type="journal article" date="2012" name="Plant Cell">
        <title>Genome comparison of barley and maize smut fungi reveals targeted loss of RNA silencing components and species-specific presence of transposable elements.</title>
        <authorList>
            <person name="Laurie J.D."/>
            <person name="Ali S."/>
            <person name="Linning R."/>
            <person name="Mannhaupt G."/>
            <person name="Wong P."/>
            <person name="Gueldener U."/>
            <person name="Muensterkoetter M."/>
            <person name="Moore R."/>
            <person name="Kahmann R."/>
            <person name="Bakkeren G."/>
            <person name="Schirawski J."/>
        </authorList>
    </citation>
    <scope>NUCLEOTIDE SEQUENCE [LARGE SCALE GENOMIC DNA]</scope>
    <source>
        <strain evidence="19">Uh4875-4</strain>
    </source>
</reference>
<dbReference type="InterPro" id="IPR007246">
    <property type="entry name" value="Gaa1"/>
</dbReference>
<feature type="transmembrane region" description="Helical" evidence="17">
    <location>
        <begin position="1122"/>
        <end position="1140"/>
    </location>
</feature>
<feature type="transmembrane region" description="Helical" evidence="17">
    <location>
        <begin position="174"/>
        <end position="193"/>
    </location>
</feature>